<evidence type="ECO:0000259" key="2">
    <source>
        <dbReference type="Pfam" id="PF15526"/>
    </source>
</evidence>
<reference evidence="3 4" key="1">
    <citation type="submission" date="2017-10" db="EMBL/GenBank/DDBJ databases">
        <title>Paenichitinophaga pekingensis gen. nov., sp. nov., isolated from activated sludge.</title>
        <authorList>
            <person name="Jin D."/>
            <person name="Kong X."/>
            <person name="Deng Y."/>
            <person name="Bai Z."/>
        </authorList>
    </citation>
    <scope>NUCLEOTIDE SEQUENCE [LARGE SCALE GENOMIC DNA]</scope>
    <source>
        <strain evidence="3 4">13</strain>
    </source>
</reference>
<accession>A0A291QW57</accession>
<evidence type="ECO:0000313" key="3">
    <source>
        <dbReference type="EMBL" id="ATL48196.1"/>
    </source>
</evidence>
<name>A0A291QW57_9BACT</name>
<dbReference type="InterPro" id="IPR028190">
    <property type="entry name" value="Ntox21"/>
</dbReference>
<organism evidence="3 4">
    <name type="scientific">Chitinophaga caeni</name>
    <dbReference type="NCBI Taxonomy" id="2029983"/>
    <lineage>
        <taxon>Bacteria</taxon>
        <taxon>Pseudomonadati</taxon>
        <taxon>Bacteroidota</taxon>
        <taxon>Chitinophagia</taxon>
        <taxon>Chitinophagales</taxon>
        <taxon>Chitinophagaceae</taxon>
        <taxon>Chitinophaga</taxon>
    </lineage>
</organism>
<protein>
    <recommendedName>
        <fullName evidence="2">Novel toxin 21 domain-containing protein</fullName>
    </recommendedName>
</protein>
<dbReference type="KEGG" id="cbae:COR50_14065"/>
<proteinExistence type="predicted"/>
<keyword evidence="4" id="KW-1185">Reference proteome</keyword>
<dbReference type="EMBL" id="CP023777">
    <property type="protein sequence ID" value="ATL48196.1"/>
    <property type="molecule type" value="Genomic_DNA"/>
</dbReference>
<dbReference type="CDD" id="cd20685">
    <property type="entry name" value="CdiA-CT_Ecl_RNase-like"/>
    <property type="match status" value="1"/>
</dbReference>
<gene>
    <name evidence="3" type="ORF">COR50_14065</name>
</gene>
<dbReference type="InterPro" id="IPR038181">
    <property type="entry name" value="Ntox21_sf"/>
</dbReference>
<evidence type="ECO:0000313" key="4">
    <source>
        <dbReference type="Proteomes" id="UP000220133"/>
    </source>
</evidence>
<feature type="region of interest" description="Disordered" evidence="1">
    <location>
        <begin position="129"/>
        <end position="153"/>
    </location>
</feature>
<feature type="domain" description="Novel toxin 21" evidence="2">
    <location>
        <begin position="91"/>
        <end position="153"/>
    </location>
</feature>
<sequence>MSLRIKLFSDNIACTVAAFCIYRVAIPDFYLKEVDARINNGTAIPQDYQYQDEIKKRKKGNLSGKEENEIVQFIQGIGSNAKKIVIKLPKGFKKTNLVSHGQKVYSDVKRWITPDKDGHNGGVWKVYDNPNDVGKNKKHRDGTYDSDLNKIGN</sequence>
<dbReference type="Proteomes" id="UP000220133">
    <property type="component" value="Chromosome"/>
</dbReference>
<dbReference type="Gene3D" id="3.10.380.20">
    <property type="entry name" value="Novel toxin 21 (CdiA), C-terminal domain"/>
    <property type="match status" value="1"/>
</dbReference>
<evidence type="ECO:0000256" key="1">
    <source>
        <dbReference type="SAM" id="MobiDB-lite"/>
    </source>
</evidence>
<dbReference type="AlphaFoldDB" id="A0A291QW57"/>
<dbReference type="Pfam" id="PF15526">
    <property type="entry name" value="Ntox21"/>
    <property type="match status" value="1"/>
</dbReference>